<dbReference type="GO" id="GO:0005886">
    <property type="term" value="C:plasma membrane"/>
    <property type="evidence" value="ECO:0007669"/>
    <property type="project" value="TreeGrafter"/>
</dbReference>
<dbReference type="Proteomes" id="UP000675664">
    <property type="component" value="Unassembled WGS sequence"/>
</dbReference>
<dbReference type="AlphaFoldDB" id="A0A8J7W256"/>
<accession>A0A8J7W256</accession>
<protein>
    <submittedName>
        <fullName evidence="1">EscU/YscU/HrcU family type III secretion system export apparatus switch protein</fullName>
    </submittedName>
</protein>
<dbReference type="GO" id="GO:0009306">
    <property type="term" value="P:protein secretion"/>
    <property type="evidence" value="ECO:0007669"/>
    <property type="project" value="InterPro"/>
</dbReference>
<dbReference type="InterPro" id="IPR006135">
    <property type="entry name" value="T3SS_substrate_exporter"/>
</dbReference>
<evidence type="ECO:0000313" key="2">
    <source>
        <dbReference type="Proteomes" id="UP000675664"/>
    </source>
</evidence>
<dbReference type="SUPFAM" id="SSF160544">
    <property type="entry name" value="EscU C-terminal domain-like"/>
    <property type="match status" value="1"/>
</dbReference>
<name>A0A8J7W256_9FIRM</name>
<dbReference type="RefSeq" id="WP_227017646.1">
    <property type="nucleotide sequence ID" value="NZ_JAGSND010000003.1"/>
</dbReference>
<evidence type="ECO:0000313" key="1">
    <source>
        <dbReference type="EMBL" id="MBR0597515.1"/>
    </source>
</evidence>
<keyword evidence="2" id="KW-1185">Reference proteome</keyword>
<reference evidence="1" key="1">
    <citation type="submission" date="2021-04" db="EMBL/GenBank/DDBJ databases">
        <title>Sinoanaerobacter chloroacetimidivorans sp. nov., an obligate anaerobic bacterium isolated from anaerobic sludge.</title>
        <authorList>
            <person name="Bao Y."/>
        </authorList>
    </citation>
    <scope>NUCLEOTIDE SEQUENCE</scope>
    <source>
        <strain evidence="1">BAD-6</strain>
    </source>
</reference>
<reference evidence="1" key="2">
    <citation type="submission" date="2021-04" db="EMBL/GenBank/DDBJ databases">
        <authorList>
            <person name="Liu J."/>
        </authorList>
    </citation>
    <scope>NUCLEOTIDE SEQUENCE</scope>
    <source>
        <strain evidence="1">BAD-6</strain>
    </source>
</reference>
<gene>
    <name evidence="1" type="ORF">KCX82_06510</name>
</gene>
<sequence length="100" mass="10849">MSKSKEPLKVKNKASTLSVAALRYDQAKNTAPCVVAAGTGHIAQKILQVAMENGIAIYHDDSAATLLAKLELGQEIPPELYQIVVDIYISLLNVAEETRR</sequence>
<dbReference type="Pfam" id="PF01312">
    <property type="entry name" value="Bac_export_2"/>
    <property type="match status" value="1"/>
</dbReference>
<dbReference type="EMBL" id="JAGSND010000003">
    <property type="protein sequence ID" value="MBR0597515.1"/>
    <property type="molecule type" value="Genomic_DNA"/>
</dbReference>
<dbReference type="PANTHER" id="PTHR30531:SF12">
    <property type="entry name" value="FLAGELLAR BIOSYNTHETIC PROTEIN FLHB"/>
    <property type="match status" value="1"/>
</dbReference>
<comment type="caution">
    <text evidence="1">The sequence shown here is derived from an EMBL/GenBank/DDBJ whole genome shotgun (WGS) entry which is preliminary data.</text>
</comment>
<dbReference type="Gene3D" id="3.40.1690.10">
    <property type="entry name" value="secretion proteins EscU"/>
    <property type="match status" value="1"/>
</dbReference>
<proteinExistence type="predicted"/>
<organism evidence="1 2">
    <name type="scientific">Sinanaerobacter chloroacetimidivorans</name>
    <dbReference type="NCBI Taxonomy" id="2818044"/>
    <lineage>
        <taxon>Bacteria</taxon>
        <taxon>Bacillati</taxon>
        <taxon>Bacillota</taxon>
        <taxon>Clostridia</taxon>
        <taxon>Peptostreptococcales</taxon>
        <taxon>Anaerovoracaceae</taxon>
        <taxon>Sinanaerobacter</taxon>
    </lineage>
</organism>
<dbReference type="PANTHER" id="PTHR30531">
    <property type="entry name" value="FLAGELLAR BIOSYNTHETIC PROTEIN FLHB"/>
    <property type="match status" value="1"/>
</dbReference>
<dbReference type="InterPro" id="IPR029025">
    <property type="entry name" value="T3SS_substrate_exporter_C"/>
</dbReference>